<dbReference type="InterPro" id="IPR050654">
    <property type="entry name" value="AChE-related_enzymes"/>
</dbReference>
<organism evidence="5 6">
    <name type="scientific">Krasilnikoviella flava</name>
    <dbReference type="NCBI Taxonomy" id="526729"/>
    <lineage>
        <taxon>Bacteria</taxon>
        <taxon>Bacillati</taxon>
        <taxon>Actinomycetota</taxon>
        <taxon>Actinomycetes</taxon>
        <taxon>Micrococcales</taxon>
        <taxon>Promicromonosporaceae</taxon>
        <taxon>Krasilnikoviella</taxon>
    </lineage>
</organism>
<dbReference type="PROSITE" id="PS00122">
    <property type="entry name" value="CARBOXYLESTERASE_B_1"/>
    <property type="match status" value="1"/>
</dbReference>
<dbReference type="AlphaFoldDB" id="A0A1T5JDQ9"/>
<dbReference type="OrthoDB" id="3199405at2"/>
<dbReference type="PANTHER" id="PTHR43918:SF4">
    <property type="entry name" value="CARBOXYLIC ESTER HYDROLASE"/>
    <property type="match status" value="1"/>
</dbReference>
<accession>A0A1T5JDQ9</accession>
<keyword evidence="6" id="KW-1185">Reference proteome</keyword>
<dbReference type="EC" id="3.1.1.-" evidence="3"/>
<sequence>MLHFTPPCGPVLGWADGDVRRATGIPYARADRFARPAPVEDRTAPFEATSWSPACPQAPVPFLDAVLGAAGAGTAVDEHCQQLSVTMPADLPADQRLPVMVWLHGGSYTSGAGDVPIMDPRPLVAEQRVVVVTVTYRLGLFGYLGDGRERPANLGLLDQLEALRWVRRNIAAFGGDPARVTLFGQSAGGDAVAHLLAVPAAAALVDRAIVQSAPLGISRGRARMNAAMARAAAGVSARTPVDDVVAAGARVARVARGFGLRAAMPFGTQYGHDPLPPEDEIEAAWDAAAPHVALLVGSTAEEARLFVPQIPTIRRVAALPVVGPWARRAMVAAVTAGVYGRPARRFAARHAAAGGTAYRYVVTWAAPGGPWGAAHTVDLPLLFGDEKAWAGAALLGGVRWEDLQHAARRVRAVWGAFARGEDLGDRGEVPGALDYRRVGR</sequence>
<evidence type="ECO:0000256" key="1">
    <source>
        <dbReference type="ARBA" id="ARBA00005964"/>
    </source>
</evidence>
<protein>
    <recommendedName>
        <fullName evidence="3">Carboxylic ester hydrolase</fullName>
        <ecNumber evidence="3">3.1.1.-</ecNumber>
    </recommendedName>
</protein>
<feature type="domain" description="Carboxylesterase type B" evidence="4">
    <location>
        <begin position="18"/>
        <end position="310"/>
    </location>
</feature>
<reference evidence="5 6" key="1">
    <citation type="submission" date="2017-02" db="EMBL/GenBank/DDBJ databases">
        <authorList>
            <person name="Peterson S.W."/>
        </authorList>
    </citation>
    <scope>NUCLEOTIDE SEQUENCE [LARGE SCALE GENOMIC DNA]</scope>
    <source>
        <strain evidence="5 6">DSM 21481</strain>
    </source>
</reference>
<dbReference type="InterPro" id="IPR002018">
    <property type="entry name" value="CarbesteraseB"/>
</dbReference>
<evidence type="ECO:0000313" key="6">
    <source>
        <dbReference type="Proteomes" id="UP000189777"/>
    </source>
</evidence>
<dbReference type="Proteomes" id="UP000189777">
    <property type="component" value="Unassembled WGS sequence"/>
</dbReference>
<dbReference type="InterPro" id="IPR029058">
    <property type="entry name" value="AB_hydrolase_fold"/>
</dbReference>
<dbReference type="Gene3D" id="3.40.50.1820">
    <property type="entry name" value="alpha/beta hydrolase"/>
    <property type="match status" value="1"/>
</dbReference>
<dbReference type="GO" id="GO:0019695">
    <property type="term" value="P:choline metabolic process"/>
    <property type="evidence" value="ECO:0007669"/>
    <property type="project" value="TreeGrafter"/>
</dbReference>
<dbReference type="STRING" id="526729.SAMN04324258_1281"/>
<gene>
    <name evidence="5" type="ORF">SAMN04324258_1281</name>
</gene>
<evidence type="ECO:0000256" key="3">
    <source>
        <dbReference type="RuleBase" id="RU361235"/>
    </source>
</evidence>
<proteinExistence type="inferred from homology"/>
<dbReference type="GO" id="GO:0003990">
    <property type="term" value="F:acetylcholinesterase activity"/>
    <property type="evidence" value="ECO:0007669"/>
    <property type="project" value="TreeGrafter"/>
</dbReference>
<dbReference type="EMBL" id="FUZQ01000002">
    <property type="protein sequence ID" value="SKC49525.1"/>
    <property type="molecule type" value="Genomic_DNA"/>
</dbReference>
<dbReference type="SUPFAM" id="SSF53474">
    <property type="entry name" value="alpha/beta-Hydrolases"/>
    <property type="match status" value="1"/>
</dbReference>
<evidence type="ECO:0000259" key="4">
    <source>
        <dbReference type="Pfam" id="PF00135"/>
    </source>
</evidence>
<keyword evidence="2 3" id="KW-0378">Hydrolase</keyword>
<dbReference type="PANTHER" id="PTHR43918">
    <property type="entry name" value="ACETYLCHOLINESTERASE"/>
    <property type="match status" value="1"/>
</dbReference>
<dbReference type="InterPro" id="IPR019826">
    <property type="entry name" value="Carboxylesterase_B_AS"/>
</dbReference>
<dbReference type="RefSeq" id="WP_079572576.1">
    <property type="nucleotide sequence ID" value="NZ_FUZQ01000002.1"/>
</dbReference>
<dbReference type="GO" id="GO:0006581">
    <property type="term" value="P:acetylcholine catabolic process"/>
    <property type="evidence" value="ECO:0007669"/>
    <property type="project" value="TreeGrafter"/>
</dbReference>
<dbReference type="Pfam" id="PF00135">
    <property type="entry name" value="COesterase"/>
    <property type="match status" value="1"/>
</dbReference>
<name>A0A1T5JDQ9_9MICO</name>
<evidence type="ECO:0000313" key="5">
    <source>
        <dbReference type="EMBL" id="SKC49525.1"/>
    </source>
</evidence>
<dbReference type="GO" id="GO:0005615">
    <property type="term" value="C:extracellular space"/>
    <property type="evidence" value="ECO:0007669"/>
    <property type="project" value="TreeGrafter"/>
</dbReference>
<evidence type="ECO:0000256" key="2">
    <source>
        <dbReference type="ARBA" id="ARBA00022801"/>
    </source>
</evidence>
<dbReference type="GO" id="GO:0005886">
    <property type="term" value="C:plasma membrane"/>
    <property type="evidence" value="ECO:0007669"/>
    <property type="project" value="TreeGrafter"/>
</dbReference>
<comment type="similarity">
    <text evidence="1 3">Belongs to the type-B carboxylesterase/lipase family.</text>
</comment>